<protein>
    <submittedName>
        <fullName evidence="1">Uncharacterized protein</fullName>
    </submittedName>
</protein>
<keyword evidence="2" id="KW-1185">Reference proteome</keyword>
<dbReference type="Proteomes" id="UP000467385">
    <property type="component" value="Chromosome"/>
</dbReference>
<dbReference type="STRING" id="44010.AWC00_10625"/>
<accession>A0A1X1TF23</accession>
<dbReference type="OrthoDB" id="5191158at2"/>
<sequence>MLYRRWLENAARSGVPAAVIGEIERRHRITPDSFDVLREMEEITDPDGKSFFLIPRDARGSDARRAVLMTYIFNADTGYATAGARPGATNDFPDPPYSAAEVQRIIDRQRANSWSYDRDVRFVHRNGARLVSTPNGMLMGLGGNWIQGLFSQQGGTAWGDIFMVNIDRCGDPCERLRQIVRSGRAWYTDRRGVPVPSHLNLDRVLHHEERHSAQWAAKGYLRMLTDYGWELVRERAFGKPNRLEVDAGLSDGGYA</sequence>
<dbReference type="AlphaFoldDB" id="A0A1X1TF23"/>
<organism evidence="1 2">
    <name type="scientific">Mycobacterium conspicuum</name>
    <dbReference type="NCBI Taxonomy" id="44010"/>
    <lineage>
        <taxon>Bacteria</taxon>
        <taxon>Bacillati</taxon>
        <taxon>Actinomycetota</taxon>
        <taxon>Actinomycetes</taxon>
        <taxon>Mycobacteriales</taxon>
        <taxon>Mycobacteriaceae</taxon>
        <taxon>Mycobacterium</taxon>
    </lineage>
</organism>
<proteinExistence type="predicted"/>
<evidence type="ECO:0000313" key="2">
    <source>
        <dbReference type="Proteomes" id="UP000467385"/>
    </source>
</evidence>
<reference evidence="1 2" key="1">
    <citation type="journal article" date="2019" name="Emerg. Microbes Infect.">
        <title>Comprehensive subspecies identification of 175 nontuberculous mycobacteria species based on 7547 genomic profiles.</title>
        <authorList>
            <person name="Matsumoto Y."/>
            <person name="Kinjo T."/>
            <person name="Motooka D."/>
            <person name="Nabeya D."/>
            <person name="Jung N."/>
            <person name="Uechi K."/>
            <person name="Horii T."/>
            <person name="Iida T."/>
            <person name="Fujita J."/>
            <person name="Nakamura S."/>
        </authorList>
    </citation>
    <scope>NUCLEOTIDE SEQUENCE [LARGE SCALE GENOMIC DNA]</scope>
    <source>
        <strain evidence="1 2">JCM 14738</strain>
    </source>
</reference>
<dbReference type="EMBL" id="AP022613">
    <property type="protein sequence ID" value="BBZ40588.1"/>
    <property type="molecule type" value="Genomic_DNA"/>
</dbReference>
<name>A0A1X1TF23_9MYCO</name>
<gene>
    <name evidence="1" type="ORF">MCNS_36510</name>
</gene>
<evidence type="ECO:0000313" key="1">
    <source>
        <dbReference type="EMBL" id="BBZ40588.1"/>
    </source>
</evidence>